<feature type="domain" description="Pilus formation protein N-terminal" evidence="4">
    <location>
        <begin position="165"/>
        <end position="239"/>
    </location>
</feature>
<dbReference type="InterPro" id="IPR004846">
    <property type="entry name" value="T2SS/T3SS_dom"/>
</dbReference>
<dbReference type="InterPro" id="IPR001775">
    <property type="entry name" value="GspD/PilQ"/>
</dbReference>
<evidence type="ECO:0000256" key="1">
    <source>
        <dbReference type="RuleBase" id="RU004003"/>
    </source>
</evidence>
<dbReference type="GO" id="GO:0009306">
    <property type="term" value="P:protein secretion"/>
    <property type="evidence" value="ECO:0007669"/>
    <property type="project" value="InterPro"/>
</dbReference>
<dbReference type="EMBL" id="LR593887">
    <property type="protein sequence ID" value="VTS08754.1"/>
    <property type="molecule type" value="Genomic_DNA"/>
</dbReference>
<comment type="similarity">
    <text evidence="1">Belongs to the bacterial secretin family.</text>
</comment>
<dbReference type="PRINTS" id="PR00811">
    <property type="entry name" value="BCTERIALGSPD"/>
</dbReference>
<feature type="compositionally biased region" description="Low complexity" evidence="2">
    <location>
        <begin position="104"/>
        <end position="113"/>
    </location>
</feature>
<evidence type="ECO:0000256" key="2">
    <source>
        <dbReference type="SAM" id="MobiDB-lite"/>
    </source>
</evidence>
<feature type="region of interest" description="Disordered" evidence="2">
    <location>
        <begin position="76"/>
        <end position="149"/>
    </location>
</feature>
<organism evidence="5">
    <name type="scientific">Tuwongella immobilis</name>
    <dbReference type="NCBI Taxonomy" id="692036"/>
    <lineage>
        <taxon>Bacteria</taxon>
        <taxon>Pseudomonadati</taxon>
        <taxon>Planctomycetota</taxon>
        <taxon>Planctomycetia</taxon>
        <taxon>Gemmatales</taxon>
        <taxon>Gemmataceae</taxon>
        <taxon>Tuwongella</taxon>
    </lineage>
</organism>
<gene>
    <name evidence="5" type="ORF">GMBLW1_34940</name>
</gene>
<evidence type="ECO:0000259" key="3">
    <source>
        <dbReference type="Pfam" id="PF00263"/>
    </source>
</evidence>
<proteinExistence type="inferred from homology"/>
<feature type="domain" description="Type II/III secretion system secretin-like" evidence="3">
    <location>
        <begin position="451"/>
        <end position="612"/>
    </location>
</feature>
<dbReference type="PANTHER" id="PTHR30332">
    <property type="entry name" value="PROBABLE GENERAL SECRETION PATHWAY PROTEIN D"/>
    <property type="match status" value="1"/>
</dbReference>
<protein>
    <submittedName>
        <fullName evidence="5">Uncharacterized protein</fullName>
    </submittedName>
</protein>
<dbReference type="EMBL" id="LR586016">
    <property type="protein sequence ID" value="VIP05699.1"/>
    <property type="molecule type" value="Genomic_DNA"/>
</dbReference>
<dbReference type="KEGG" id="tim:GMBLW1_34940"/>
<dbReference type="AlphaFoldDB" id="A0A6C2YXW8"/>
<reference evidence="5" key="1">
    <citation type="submission" date="2019-04" db="EMBL/GenBank/DDBJ databases">
        <authorList>
            <consortium name="Science for Life Laboratories"/>
        </authorList>
    </citation>
    <scope>NUCLEOTIDE SEQUENCE</scope>
    <source>
        <strain evidence="5">MBLW1</strain>
    </source>
</reference>
<dbReference type="InterPro" id="IPR032789">
    <property type="entry name" value="T2SS-T3SS_pil_N"/>
</dbReference>
<dbReference type="Pfam" id="PF13629">
    <property type="entry name" value="T2SS-T3SS_pil_N"/>
    <property type="match status" value="1"/>
</dbReference>
<dbReference type="PANTHER" id="PTHR30332:SF17">
    <property type="entry name" value="TYPE IV PILIATION SYSTEM PROTEIN DR_0774-RELATED"/>
    <property type="match status" value="1"/>
</dbReference>
<dbReference type="GO" id="GO:0015627">
    <property type="term" value="C:type II protein secretion system complex"/>
    <property type="evidence" value="ECO:0007669"/>
    <property type="project" value="TreeGrafter"/>
</dbReference>
<feature type="compositionally biased region" description="Low complexity" evidence="2">
    <location>
        <begin position="127"/>
        <end position="142"/>
    </location>
</feature>
<keyword evidence="6" id="KW-1185">Reference proteome</keyword>
<sequence>MRRLHGWEQPTAGQQSAFAPSTLAMWVIGVLMLGGNGTAWGQNPANPFPVIPTAPGGSPFVDGNSLPLGATPVLTPASAAQAPGTPNSGTPNSGTPAVPMGGSPMPAADGATPGTPPPPLPGPYSGVLSDPLLSPAPLSVPTAPKPNANTKQKVDKYIERLLDPESTLDLIANQTRVLVLKNTPFRVQAGDEKVLSFTVSSPTEILLQGKEIGATVLNLWFGDKDDPAKQETLTYLIRVYPDPQAKERLERAYAALEKEINGYFKDTSIRLKLLGDKLVVSGRVRDYTQGQQVLQIIRANMSGGSGSGRGNNGGGTAAKVELLPTGGETGEAVGVGGLEKFQAAGGPNIINLLEVAGEQQVMLRVVVAEVNRAAARSIGLNFSIRNEQGITVFANTTGGLLNGIGGAGLGGLGGGLGGGGFGGRGGFNGIIANFDAGRLPFALKAMRLMQYSKSLAEPTLVAMNGQTASFLAGGQFPVPVLGGFGNLNGAGSGLQGVSYVPYGVQLSFTPFITDRDRIRLRLNAAVSTRDVASGTNIGGAAVSGLNSRNVNTIVELRQGETLAVAGLIESNQGADSNRLPFLGQLPIVGPLTGVTNHTAGEKELVIFVTPEMARPIDPQQIIRLPGHEILDPNDLEFYVLGRIEGHTGDFRSPIRTSISRVKSFQKVEQANVFGPSGYTPLTP</sequence>
<name>A0A6C2YXW8_9BACT</name>
<evidence type="ECO:0000313" key="5">
    <source>
        <dbReference type="EMBL" id="VIP05699.1"/>
    </source>
</evidence>
<dbReference type="Proteomes" id="UP000464378">
    <property type="component" value="Chromosome"/>
</dbReference>
<evidence type="ECO:0000313" key="6">
    <source>
        <dbReference type="Proteomes" id="UP000464378"/>
    </source>
</evidence>
<accession>A0A6C2YXW8</accession>
<dbReference type="InParanoid" id="A0A6C2YXW8"/>
<feature type="compositionally biased region" description="Polar residues" evidence="2">
    <location>
        <begin position="84"/>
        <end position="95"/>
    </location>
</feature>
<dbReference type="Pfam" id="PF00263">
    <property type="entry name" value="Secretin"/>
    <property type="match status" value="1"/>
</dbReference>
<evidence type="ECO:0000259" key="4">
    <source>
        <dbReference type="Pfam" id="PF13629"/>
    </source>
</evidence>
<dbReference type="InterPro" id="IPR050810">
    <property type="entry name" value="Bact_Secretion_Sys_Channel"/>
</dbReference>